<dbReference type="EMBL" id="KX008963">
    <property type="protein sequence ID" value="AOM63555.1"/>
    <property type="molecule type" value="Genomic_DNA"/>
</dbReference>
<name>A0A1C9C5K0_HAV01</name>
<keyword evidence="3 7" id="KW-0808">Transferase</keyword>
<dbReference type="PANTHER" id="PTHR33841">
    <property type="entry name" value="DNA METHYLTRANSFERASE YEEA-RELATED"/>
    <property type="match status" value="1"/>
</dbReference>
<dbReference type="OrthoDB" id="30683at10239"/>
<dbReference type="RefSeq" id="YP_009507621.1">
    <property type="nucleotide sequence ID" value="NC_038553.1"/>
</dbReference>
<organismHost>
    <name type="scientific">Heterosigma akashiwo</name>
    <name type="common">Chromophytic alga</name>
    <name type="synonym">Heterosigma carterae</name>
    <dbReference type="NCBI Taxonomy" id="2829"/>
</organismHost>
<sequence>MVSITPNTYLYTKTAFKLRKYLIDNRLISEIIDFKDAKVFDGVSVYCCITVFTKKEKSEIIYNDEIIQYSELERNYSLFNSNSSEKTLKDMYKIKNGIATLRDKIFIHGEKLYDEPCWKSITNNIMNKYIIYPYENGKILDEHVFKKNNPLTYDYLVEHKNELAKRDKGKKKYPAWYAYGRSQTIVHSDKTCVFVPCFVNSAKINTNVKIRKGMLFYSCVRIEPDDENDVNTIVNVIRNNTGFIISNSTKRSGGWINISSRVLYQIPLN</sequence>
<accession>A0A1C9C5K0</accession>
<evidence type="ECO:0000256" key="3">
    <source>
        <dbReference type="ARBA" id="ARBA00022679"/>
    </source>
</evidence>
<evidence type="ECO:0000313" key="8">
    <source>
        <dbReference type="Proteomes" id="UP000232488"/>
    </source>
</evidence>
<dbReference type="GO" id="GO:0003677">
    <property type="term" value="F:DNA binding"/>
    <property type="evidence" value="ECO:0007669"/>
    <property type="project" value="UniProtKB-KW"/>
</dbReference>
<dbReference type="KEGG" id="vg:37618605"/>
<dbReference type="EC" id="2.1.1.72" evidence="1"/>
<evidence type="ECO:0000256" key="1">
    <source>
        <dbReference type="ARBA" id="ARBA00011900"/>
    </source>
</evidence>
<proteinExistence type="predicted"/>
<comment type="catalytic activity">
    <reaction evidence="6">
        <text>a 2'-deoxyadenosine in DNA + S-adenosyl-L-methionine = an N(6)-methyl-2'-deoxyadenosine in DNA + S-adenosyl-L-homocysteine + H(+)</text>
        <dbReference type="Rhea" id="RHEA:15197"/>
        <dbReference type="Rhea" id="RHEA-COMP:12418"/>
        <dbReference type="Rhea" id="RHEA-COMP:12419"/>
        <dbReference type="ChEBI" id="CHEBI:15378"/>
        <dbReference type="ChEBI" id="CHEBI:57856"/>
        <dbReference type="ChEBI" id="CHEBI:59789"/>
        <dbReference type="ChEBI" id="CHEBI:90615"/>
        <dbReference type="ChEBI" id="CHEBI:90616"/>
        <dbReference type="EC" id="2.1.1.72"/>
    </reaction>
</comment>
<keyword evidence="4" id="KW-0680">Restriction system</keyword>
<keyword evidence="8" id="KW-1185">Reference proteome</keyword>
<dbReference type="InterPro" id="IPR050953">
    <property type="entry name" value="N4_N6_ade-DNA_methylase"/>
</dbReference>
<evidence type="ECO:0000313" key="7">
    <source>
        <dbReference type="EMBL" id="AOM63555.1"/>
    </source>
</evidence>
<dbReference type="PANTHER" id="PTHR33841:SF6">
    <property type="entry name" value="TYPE II METHYLTRANSFERASE M.HINDII"/>
    <property type="match status" value="1"/>
</dbReference>
<organism evidence="7 8">
    <name type="scientific">Heterosigma akashiwo virus 01</name>
    <name type="common">HaV01</name>
    <dbReference type="NCBI Taxonomy" id="97195"/>
    <lineage>
        <taxon>Viruses</taxon>
        <taxon>Varidnaviria</taxon>
        <taxon>Bamfordvirae</taxon>
        <taxon>Nucleocytoviricota</taxon>
        <taxon>Megaviricetes</taxon>
        <taxon>Algavirales</taxon>
        <taxon>Phycodnaviridae</taxon>
        <taxon>Raphidovirus</taxon>
        <taxon>Raphidovirus japonicum</taxon>
    </lineage>
</organism>
<evidence type="ECO:0000256" key="2">
    <source>
        <dbReference type="ARBA" id="ARBA00022603"/>
    </source>
</evidence>
<protein>
    <recommendedName>
        <fullName evidence="1">site-specific DNA-methyltransferase (adenine-specific)</fullName>
        <ecNumber evidence="1">2.1.1.72</ecNumber>
    </recommendedName>
</protein>
<reference evidence="7 8" key="1">
    <citation type="submission" date="2016-03" db="EMBL/GenBank/DDBJ databases">
        <title>Genome sequences of a Phycodnavirus, Heterosigma akashiwo virus strain 53.</title>
        <authorList>
            <person name="Ueki S."/>
            <person name="Ogura Y."/>
            <person name="Hayashi T."/>
        </authorList>
    </citation>
    <scope>NUCLEOTIDE SEQUENCE [LARGE SCALE GENOMIC DNA]</scope>
    <source>
        <strain evidence="7">HaV53</strain>
    </source>
</reference>
<keyword evidence="2 7" id="KW-0489">Methyltransferase</keyword>
<dbReference type="InterPro" id="IPR029063">
    <property type="entry name" value="SAM-dependent_MTases_sf"/>
</dbReference>
<dbReference type="Gene3D" id="3.40.50.150">
    <property type="entry name" value="Vaccinia Virus protein VP39"/>
    <property type="match status" value="1"/>
</dbReference>
<dbReference type="GO" id="GO:0032259">
    <property type="term" value="P:methylation"/>
    <property type="evidence" value="ECO:0007669"/>
    <property type="project" value="UniProtKB-KW"/>
</dbReference>
<dbReference type="GO" id="GO:0009007">
    <property type="term" value="F:site-specific DNA-methyltransferase (adenine-specific) activity"/>
    <property type="evidence" value="ECO:0007669"/>
    <property type="project" value="UniProtKB-EC"/>
</dbReference>
<evidence type="ECO:0000256" key="5">
    <source>
        <dbReference type="ARBA" id="ARBA00023125"/>
    </source>
</evidence>
<evidence type="ECO:0000256" key="6">
    <source>
        <dbReference type="ARBA" id="ARBA00047942"/>
    </source>
</evidence>
<evidence type="ECO:0000256" key="4">
    <source>
        <dbReference type="ARBA" id="ARBA00022747"/>
    </source>
</evidence>
<dbReference type="GeneID" id="37618605"/>
<gene>
    <name evidence="7" type="primary">HaV53_ORF224</name>
</gene>
<dbReference type="GO" id="GO:0009307">
    <property type="term" value="P:DNA restriction-modification system"/>
    <property type="evidence" value="ECO:0007669"/>
    <property type="project" value="UniProtKB-KW"/>
</dbReference>
<keyword evidence="5" id="KW-0238">DNA-binding</keyword>
<dbReference type="Proteomes" id="UP000232488">
    <property type="component" value="Segment"/>
</dbReference>
<dbReference type="SUPFAM" id="SSF53335">
    <property type="entry name" value="S-adenosyl-L-methionine-dependent methyltransferases"/>
    <property type="match status" value="1"/>
</dbReference>